<organism evidence="2">
    <name type="scientific">Arundo donax</name>
    <name type="common">Giant reed</name>
    <name type="synonym">Donax arundinaceus</name>
    <dbReference type="NCBI Taxonomy" id="35708"/>
    <lineage>
        <taxon>Eukaryota</taxon>
        <taxon>Viridiplantae</taxon>
        <taxon>Streptophyta</taxon>
        <taxon>Embryophyta</taxon>
        <taxon>Tracheophyta</taxon>
        <taxon>Spermatophyta</taxon>
        <taxon>Magnoliopsida</taxon>
        <taxon>Liliopsida</taxon>
        <taxon>Poales</taxon>
        <taxon>Poaceae</taxon>
        <taxon>PACMAD clade</taxon>
        <taxon>Arundinoideae</taxon>
        <taxon>Arundineae</taxon>
        <taxon>Arundo</taxon>
    </lineage>
</organism>
<dbReference type="EMBL" id="GBRH01207345">
    <property type="protein sequence ID" value="JAD90550.1"/>
    <property type="molecule type" value="Transcribed_RNA"/>
</dbReference>
<reference evidence="2" key="1">
    <citation type="submission" date="2014-09" db="EMBL/GenBank/DDBJ databases">
        <authorList>
            <person name="Magalhaes I.L.F."/>
            <person name="Oliveira U."/>
            <person name="Santos F.R."/>
            <person name="Vidigal T.H.D.A."/>
            <person name="Brescovit A.D."/>
            <person name="Santos A.J."/>
        </authorList>
    </citation>
    <scope>NUCLEOTIDE SEQUENCE</scope>
    <source>
        <tissue evidence="2">Shoot tissue taken approximately 20 cm above the soil surface</tissue>
    </source>
</reference>
<feature type="transmembrane region" description="Helical" evidence="1">
    <location>
        <begin position="12"/>
        <end position="36"/>
    </location>
</feature>
<keyword evidence="1" id="KW-1133">Transmembrane helix</keyword>
<keyword evidence="1" id="KW-0472">Membrane</keyword>
<proteinExistence type="predicted"/>
<evidence type="ECO:0000256" key="1">
    <source>
        <dbReference type="SAM" id="Phobius"/>
    </source>
</evidence>
<protein>
    <submittedName>
        <fullName evidence="2">Uncharacterized protein</fullName>
    </submittedName>
</protein>
<keyword evidence="1" id="KW-0812">Transmembrane</keyword>
<accession>A0A0A9DXY8</accession>
<name>A0A0A9DXY8_ARUDO</name>
<evidence type="ECO:0000313" key="2">
    <source>
        <dbReference type="EMBL" id="JAD90550.1"/>
    </source>
</evidence>
<dbReference type="AlphaFoldDB" id="A0A0A9DXY8"/>
<reference evidence="2" key="2">
    <citation type="journal article" date="2015" name="Data Brief">
        <title>Shoot transcriptome of the giant reed, Arundo donax.</title>
        <authorList>
            <person name="Barrero R.A."/>
            <person name="Guerrero F.D."/>
            <person name="Moolhuijzen P."/>
            <person name="Goolsby J.A."/>
            <person name="Tidwell J."/>
            <person name="Bellgard S.E."/>
            <person name="Bellgard M.I."/>
        </authorList>
    </citation>
    <scope>NUCLEOTIDE SEQUENCE</scope>
    <source>
        <tissue evidence="2">Shoot tissue taken approximately 20 cm above the soil surface</tissue>
    </source>
</reference>
<sequence length="48" mass="5400">MTPVTRDRAFSYLSSVIFPFLTRLCKLALILSIPAFRNFSFTSLSITG</sequence>